<gene>
    <name evidence="4" type="ORF">CLLI_25800</name>
</gene>
<dbReference type="EC" id="3.1.-.-" evidence="4"/>
<dbReference type="InterPro" id="IPR001279">
    <property type="entry name" value="Metallo-B-lactamas"/>
</dbReference>
<dbReference type="AlphaFoldDB" id="A0A2T0B0Y7"/>
<dbReference type="InterPro" id="IPR011108">
    <property type="entry name" value="RMMBL"/>
</dbReference>
<dbReference type="InterPro" id="IPR036866">
    <property type="entry name" value="RibonucZ/Hydroxyglut_hydro"/>
</dbReference>
<dbReference type="SMART" id="SM00849">
    <property type="entry name" value="Lactamase_B"/>
    <property type="match status" value="1"/>
</dbReference>
<dbReference type="RefSeq" id="WP_106064611.1">
    <property type="nucleotide sequence ID" value="NZ_PVXO01000068.1"/>
</dbReference>
<dbReference type="Proteomes" id="UP000239706">
    <property type="component" value="Unassembled WGS sequence"/>
</dbReference>
<evidence type="ECO:0000256" key="1">
    <source>
        <dbReference type="ARBA" id="ARBA00022801"/>
    </source>
</evidence>
<evidence type="ECO:0000313" key="5">
    <source>
        <dbReference type="Proteomes" id="UP000239706"/>
    </source>
</evidence>
<dbReference type="Gene3D" id="3.60.15.10">
    <property type="entry name" value="Ribonuclease Z/Hydroxyacylglutathione hydrolase-like"/>
    <property type="match status" value="1"/>
</dbReference>
<dbReference type="PANTHER" id="PTHR11203">
    <property type="entry name" value="CLEAVAGE AND POLYADENYLATION SPECIFICITY FACTOR FAMILY MEMBER"/>
    <property type="match status" value="1"/>
</dbReference>
<feature type="domain" description="Beta-Casp" evidence="3">
    <location>
        <begin position="236"/>
        <end position="360"/>
    </location>
</feature>
<evidence type="ECO:0000259" key="3">
    <source>
        <dbReference type="SMART" id="SM01027"/>
    </source>
</evidence>
<dbReference type="EMBL" id="PVXO01000068">
    <property type="protein sequence ID" value="PRR77168.1"/>
    <property type="molecule type" value="Genomic_DNA"/>
</dbReference>
<keyword evidence="1 4" id="KW-0378">Hydrolase</keyword>
<comment type="caution">
    <text evidence="4">The sequence shown here is derived from an EMBL/GenBank/DDBJ whole genome shotgun (WGS) entry which is preliminary data.</text>
</comment>
<accession>A0A2T0B0Y7</accession>
<name>A0A2T0B0Y7_9CLOT</name>
<organism evidence="4 5">
    <name type="scientific">Clostridium liquoris</name>
    <dbReference type="NCBI Taxonomy" id="1289519"/>
    <lineage>
        <taxon>Bacteria</taxon>
        <taxon>Bacillati</taxon>
        <taxon>Bacillota</taxon>
        <taxon>Clostridia</taxon>
        <taxon>Eubacteriales</taxon>
        <taxon>Clostridiaceae</taxon>
        <taxon>Clostridium</taxon>
    </lineage>
</organism>
<proteinExistence type="predicted"/>
<evidence type="ECO:0000259" key="2">
    <source>
        <dbReference type="SMART" id="SM00849"/>
    </source>
</evidence>
<feature type="domain" description="Metallo-beta-lactamase" evidence="2">
    <location>
        <begin position="13"/>
        <end position="231"/>
    </location>
</feature>
<dbReference type="Pfam" id="PF16661">
    <property type="entry name" value="Lactamase_B_6"/>
    <property type="match status" value="1"/>
</dbReference>
<dbReference type="SMART" id="SM01027">
    <property type="entry name" value="Beta-Casp"/>
    <property type="match status" value="1"/>
</dbReference>
<evidence type="ECO:0000313" key="4">
    <source>
        <dbReference type="EMBL" id="PRR77168.1"/>
    </source>
</evidence>
<dbReference type="Gene3D" id="3.40.50.10890">
    <property type="match status" value="1"/>
</dbReference>
<dbReference type="InterPro" id="IPR022712">
    <property type="entry name" value="Beta_Casp"/>
</dbReference>
<dbReference type="SUPFAM" id="SSF56281">
    <property type="entry name" value="Metallo-hydrolase/oxidoreductase"/>
    <property type="match status" value="1"/>
</dbReference>
<dbReference type="Pfam" id="PF10996">
    <property type="entry name" value="Beta-Casp"/>
    <property type="match status" value="1"/>
</dbReference>
<dbReference type="GO" id="GO:0004521">
    <property type="term" value="F:RNA endonuclease activity"/>
    <property type="evidence" value="ECO:0007669"/>
    <property type="project" value="TreeGrafter"/>
</dbReference>
<sequence>MKLNFLGGAYEIGASCILVKIDSKNILLDCGIRQSALKDPLPNFRTIQEYGGVDAIIISHAHMDHIGSLPIISKEYPQARIYMNNMTKDLVRVLLYDSIKVMNNREAEMPLYAETQVEDMLNRVFTINYEVEFPIFDNIKLTFYNAGHIAGAACVYIQSSEGALFYSGDFSIFPQKSIEGAKIPRLRPDVAIFESTYGDKLHANRELEEQRLINLAAECINNKGKMLIPAFALGRSQEILLILKRAINKKQLSKVNIYVDGMVRNINSVYKLNPLFLKNTLGKKVLKGIEPFYDNNVKKINKKEERDTILQSDESCIIVSSSGMLTGGPSTYYAEKIAPMENGYIVITGYQDEESPGRKLLNLYDEDERVLSIGEKSIPVKCKVEKVGLSAHGDKGEIKALINLLSPKNLLLVHGDGDVIDSLGTEISMELNSNVFVPRCGEDFHIVIKKPRKQWKKSLPHTLNKKEEFNENNLETLWNFIREYYGEKLFTIEELLYIWSGNSKIKVSCIENMQKLIVPSIYFQSDNKRLFLFKVANKEDVEEALKPKELKPNELNGLIENYFSQYNYKKASLIYEHKKIILNFDFPKTVDSSIYNNIELFQKESHWNVEINTVLNNNAAEALIRNLLKEADIKKISFMLSDGKVIVNLNSPYELKNEQDIFRETTGYKLKILQDEVKNDAINNDNNSTFTTNSNFVMEQNEALKSIDENFENEDFKPYKKGIKNNSLGKYIELSFITPNIGRKYAEKIEKLSHATGWNIGISKSANMNEIINIASSLCTKKGIVLKKNPSFNSALLTVTLKLQNTKNINLESLKEEFETKTGCNIIFL</sequence>
<keyword evidence="5" id="KW-1185">Reference proteome</keyword>
<dbReference type="GO" id="GO:0016787">
    <property type="term" value="F:hydrolase activity"/>
    <property type="evidence" value="ECO:0007669"/>
    <property type="project" value="UniProtKB-KW"/>
</dbReference>
<dbReference type="OrthoDB" id="9803916at2"/>
<dbReference type="CDD" id="cd16295">
    <property type="entry name" value="TTHA0252-CPSF-like_MBL-fold"/>
    <property type="match status" value="1"/>
</dbReference>
<dbReference type="Pfam" id="PF07521">
    <property type="entry name" value="RMMBL"/>
    <property type="match status" value="1"/>
</dbReference>
<reference evidence="4 5" key="1">
    <citation type="submission" date="2018-03" db="EMBL/GenBank/DDBJ databases">
        <title>Genome sequence of Clostridium liquoris DSM 100320.</title>
        <authorList>
            <person name="Poehlein A."/>
            <person name="Daniel R."/>
        </authorList>
    </citation>
    <scope>NUCLEOTIDE SEQUENCE [LARGE SCALE GENOMIC DNA]</scope>
    <source>
        <strain evidence="4 5">DSM 100320</strain>
    </source>
</reference>
<dbReference type="PANTHER" id="PTHR11203:SF37">
    <property type="entry name" value="INTEGRATOR COMPLEX SUBUNIT 11"/>
    <property type="match status" value="1"/>
</dbReference>
<dbReference type="InterPro" id="IPR050698">
    <property type="entry name" value="MBL"/>
</dbReference>
<protein>
    <submittedName>
        <fullName evidence="4">Ribonuclease</fullName>
        <ecNumber evidence="4">3.1.-.-</ecNumber>
    </submittedName>
</protein>